<feature type="domain" description="BMC" evidence="5">
    <location>
        <begin position="4"/>
        <end position="85"/>
    </location>
</feature>
<dbReference type="Gene3D" id="3.30.70.1710">
    <property type="match status" value="1"/>
</dbReference>
<dbReference type="AlphaFoldDB" id="A0A1Q9GX82"/>
<evidence type="ECO:0000256" key="3">
    <source>
        <dbReference type="PROSITE-ProRule" id="PRU01278"/>
    </source>
</evidence>
<dbReference type="Proteomes" id="UP000186905">
    <property type="component" value="Unassembled WGS sequence"/>
</dbReference>
<dbReference type="SMART" id="SM00877">
    <property type="entry name" value="BMC"/>
    <property type="match status" value="1"/>
</dbReference>
<dbReference type="OrthoDB" id="6497303at2"/>
<dbReference type="EMBL" id="MJIL01000048">
    <property type="protein sequence ID" value="OLQ79857.1"/>
    <property type="molecule type" value="Genomic_DNA"/>
</dbReference>
<sequence length="185" mass="19164">MTTSLGVIETRGLTPAIHAADAACKSAAVNLVGYKKIGSGLVSVMFHGEISAISAAVENGVEAAQGVVASLVIARPDESVLAMLENTSPAQPEPVADADCEPAPKADTPAPKADTAIPEKAQPAPEVLVKSEQKPEPEQKVEPTATKGPEAAQETEPKPETSRKATGEKLAAKRSTRTRKQGPRK</sequence>
<dbReference type="GO" id="GO:0031469">
    <property type="term" value="C:bacterial microcompartment"/>
    <property type="evidence" value="ECO:0007669"/>
    <property type="project" value="UniProtKB-SubCell"/>
</dbReference>
<feature type="compositionally biased region" description="Low complexity" evidence="4">
    <location>
        <begin position="103"/>
        <end position="116"/>
    </location>
</feature>
<comment type="similarity">
    <text evidence="3">Belongs to the bacterial microcompartments protein family.</text>
</comment>
<feature type="compositionally biased region" description="Basic and acidic residues" evidence="4">
    <location>
        <begin position="155"/>
        <end position="171"/>
    </location>
</feature>
<organism evidence="6 7">
    <name type="scientific">Photobacterium proteolyticum</name>
    <dbReference type="NCBI Taxonomy" id="1903952"/>
    <lineage>
        <taxon>Bacteria</taxon>
        <taxon>Pseudomonadati</taxon>
        <taxon>Pseudomonadota</taxon>
        <taxon>Gammaproteobacteria</taxon>
        <taxon>Vibrionales</taxon>
        <taxon>Vibrionaceae</taxon>
        <taxon>Photobacterium</taxon>
    </lineage>
</organism>
<dbReference type="STRING" id="1903952.BIT28_00990"/>
<dbReference type="InterPro" id="IPR044872">
    <property type="entry name" value="CcmK/CsoS1_BMC"/>
</dbReference>
<accession>A0A1Q9GX82</accession>
<evidence type="ECO:0000313" key="6">
    <source>
        <dbReference type="EMBL" id="OLQ79857.1"/>
    </source>
</evidence>
<keyword evidence="7" id="KW-1185">Reference proteome</keyword>
<dbReference type="PANTHER" id="PTHR33941:SF11">
    <property type="entry name" value="BACTERIAL MICROCOMPARTMENT SHELL PROTEIN PDUJ"/>
    <property type="match status" value="1"/>
</dbReference>
<dbReference type="SUPFAM" id="SSF143414">
    <property type="entry name" value="CcmK-like"/>
    <property type="match status" value="1"/>
</dbReference>
<dbReference type="InterPro" id="IPR000249">
    <property type="entry name" value="BMC_dom"/>
</dbReference>
<evidence type="ECO:0000256" key="4">
    <source>
        <dbReference type="SAM" id="MobiDB-lite"/>
    </source>
</evidence>
<protein>
    <recommendedName>
        <fullName evidence="5">BMC domain-containing protein</fullName>
    </recommendedName>
</protein>
<comment type="caution">
    <text evidence="6">The sequence shown here is derived from an EMBL/GenBank/DDBJ whole genome shotgun (WGS) entry which is preliminary data.</text>
</comment>
<gene>
    <name evidence="6" type="ORF">BIT28_00990</name>
</gene>
<dbReference type="CDD" id="cd07045">
    <property type="entry name" value="BMC_CcmK_like"/>
    <property type="match status" value="1"/>
</dbReference>
<proteinExistence type="inferred from homology"/>
<feature type="region of interest" description="Disordered" evidence="4">
    <location>
        <begin position="87"/>
        <end position="185"/>
    </location>
</feature>
<evidence type="ECO:0000256" key="2">
    <source>
        <dbReference type="ARBA" id="ARBA00024446"/>
    </source>
</evidence>
<reference evidence="6 7" key="1">
    <citation type="submission" date="2016-09" db="EMBL/GenBank/DDBJ databases">
        <title>Photobacterium proteolyticum sp. nov. a protease producing bacterium isolated from ocean sediments of Laizhou Bay.</title>
        <authorList>
            <person name="Li Y."/>
        </authorList>
    </citation>
    <scope>NUCLEOTIDE SEQUENCE [LARGE SCALE GENOMIC DNA]</scope>
    <source>
        <strain evidence="6 7">13-12</strain>
    </source>
</reference>
<dbReference type="InterPro" id="IPR037233">
    <property type="entry name" value="CcmK-like_sf"/>
</dbReference>
<evidence type="ECO:0000256" key="1">
    <source>
        <dbReference type="ARBA" id="ARBA00024322"/>
    </source>
</evidence>
<evidence type="ECO:0000259" key="5">
    <source>
        <dbReference type="PROSITE" id="PS51930"/>
    </source>
</evidence>
<feature type="compositionally biased region" description="Basic residues" evidence="4">
    <location>
        <begin position="172"/>
        <end position="185"/>
    </location>
</feature>
<comment type="subcellular location">
    <subcellularLocation>
        <location evidence="1">Bacterial microcompartment</location>
    </subcellularLocation>
</comment>
<dbReference type="Pfam" id="PF00936">
    <property type="entry name" value="BMC"/>
    <property type="match status" value="1"/>
</dbReference>
<dbReference type="PANTHER" id="PTHR33941">
    <property type="entry name" value="PROPANEDIOL UTILIZATION PROTEIN PDUA"/>
    <property type="match status" value="1"/>
</dbReference>
<dbReference type="PROSITE" id="PS51930">
    <property type="entry name" value="BMC_2"/>
    <property type="match status" value="1"/>
</dbReference>
<dbReference type="InterPro" id="IPR050575">
    <property type="entry name" value="BMC_shell"/>
</dbReference>
<keyword evidence="2" id="KW-1283">Bacterial microcompartment</keyword>
<feature type="compositionally biased region" description="Basic and acidic residues" evidence="4">
    <location>
        <begin position="129"/>
        <end position="141"/>
    </location>
</feature>
<name>A0A1Q9GX82_9GAMM</name>
<evidence type="ECO:0000313" key="7">
    <source>
        <dbReference type="Proteomes" id="UP000186905"/>
    </source>
</evidence>